<evidence type="ECO:0000256" key="1">
    <source>
        <dbReference type="SAM" id="MobiDB-lite"/>
    </source>
</evidence>
<comment type="caution">
    <text evidence="2">The sequence shown here is derived from an EMBL/GenBank/DDBJ whole genome shotgun (WGS) entry which is preliminary data.</text>
</comment>
<dbReference type="AlphaFoldDB" id="A0A9P8HIU5"/>
<dbReference type="EMBL" id="JAIMJC010000003">
    <property type="protein sequence ID" value="KAH0528688.1"/>
    <property type="molecule type" value="Genomic_DNA"/>
</dbReference>
<proteinExistence type="predicted"/>
<organism evidence="2 3">
    <name type="scientific">Trichoderma semiorbis</name>
    <dbReference type="NCBI Taxonomy" id="1491008"/>
    <lineage>
        <taxon>Eukaryota</taxon>
        <taxon>Fungi</taxon>
        <taxon>Dikarya</taxon>
        <taxon>Ascomycota</taxon>
        <taxon>Pezizomycotina</taxon>
        <taxon>Sordariomycetes</taxon>
        <taxon>Hypocreomycetidae</taxon>
        <taxon>Hypocreales</taxon>
        <taxon>Hypocreaceae</taxon>
        <taxon>Trichoderma</taxon>
    </lineage>
</organism>
<protein>
    <submittedName>
        <fullName evidence="2">Uncharacterized protein</fullName>
    </submittedName>
</protein>
<gene>
    <name evidence="2" type="ORF">TsFJ059_003515</name>
</gene>
<name>A0A9P8HIU5_9HYPO</name>
<evidence type="ECO:0000313" key="2">
    <source>
        <dbReference type="EMBL" id="KAH0528688.1"/>
    </source>
</evidence>
<feature type="region of interest" description="Disordered" evidence="1">
    <location>
        <begin position="62"/>
        <end position="99"/>
    </location>
</feature>
<reference evidence="2 3" key="1">
    <citation type="submission" date="2021-08" db="EMBL/GenBank/DDBJ databases">
        <title>The highly contiguous genome resource for Trichoderma semiorbis FJ059, a fungal antagonistic to plant pathogens.</title>
        <authorList>
            <person name="Liu T."/>
        </authorList>
    </citation>
    <scope>NUCLEOTIDE SEQUENCE [LARGE SCALE GENOMIC DNA]</scope>
    <source>
        <strain evidence="2 3">FJ059</strain>
    </source>
</reference>
<accession>A0A9P8HIU5</accession>
<keyword evidence="3" id="KW-1185">Reference proteome</keyword>
<sequence>MRERRRTWKLLCKIRPIEIDRRAAEQHLASKTIICASFSRHCASIGKPTAETCLLSIANSRHRNKGEQAEASIDGPFPTDRSRPKQTEQGLDSLNNFVF</sequence>
<feature type="compositionally biased region" description="Polar residues" evidence="1">
    <location>
        <begin position="87"/>
        <end position="99"/>
    </location>
</feature>
<evidence type="ECO:0000313" key="3">
    <source>
        <dbReference type="Proteomes" id="UP000826573"/>
    </source>
</evidence>
<dbReference type="Proteomes" id="UP000826573">
    <property type="component" value="Unassembled WGS sequence"/>
</dbReference>